<keyword evidence="5 7" id="KW-0472">Membrane</keyword>
<feature type="transmembrane region" description="Helical" evidence="7">
    <location>
        <begin position="396"/>
        <end position="414"/>
    </location>
</feature>
<feature type="transmembrane region" description="Helical" evidence="7">
    <location>
        <begin position="155"/>
        <end position="179"/>
    </location>
</feature>
<dbReference type="Gene3D" id="1.20.1250.20">
    <property type="entry name" value="MFS general substrate transporter like domains"/>
    <property type="match status" value="1"/>
</dbReference>
<evidence type="ECO:0000313" key="9">
    <source>
        <dbReference type="EMBL" id="KEF62774.1"/>
    </source>
</evidence>
<dbReference type="AlphaFoldDB" id="A0A072PRU4"/>
<dbReference type="InterPro" id="IPR036259">
    <property type="entry name" value="MFS_trans_sf"/>
</dbReference>
<evidence type="ECO:0000256" key="6">
    <source>
        <dbReference type="SAM" id="MobiDB-lite"/>
    </source>
</evidence>
<sequence length="566" mass="60481">MAGDSIELRRSHDVAEEVEGEVPNMDPPPAEEYPAGLRFGLITIGLILSIFLAALDTSIISTAIPKITDHFGAVQDVGWYGSAYAITNASFQSCWGKAVGFLTQLLSSSLARHLLSHDSLQYKHFHLKRVFLVTIAIFELGNTISATAHSSAMLILGRVVAGMGGGGVMTGSFIIIALSTKPQYRAAYMGVCGVTFGCASVVGPLLGGVLTDSWLTWRWCFWINLPIGACAAVIMTLAFKLPDTAKPRHIPWKETVVSLDLPGAFMVSAAITCFVLALQRAGVLTSWRDWRVITCLAASALLTVLFIANEWRLGNKAMVQAHLLRRRGVVFNLIYIFFLAGLFFPLSYALPIQFQSVGNATASQSGIRLIPLILGVSVATIIANGILTFWRHFSPFLVVGGISATVGVALVHSLDTNADVKMWIGYEIIIATGVGLSLQVPMIANQTLVGAEDLAAVTSLTLFIENVGQALFIASTEAAFTNGLVSSLSRLLPTVNPATVLETGATEIRTAFNDDQIHDILDSYLSGCKTSHFVPLASGGAAVLAALIVAVPSGLKEYQNRARKVS</sequence>
<feature type="transmembrane region" description="Helical" evidence="7">
    <location>
        <begin position="369"/>
        <end position="389"/>
    </location>
</feature>
<evidence type="ECO:0000256" key="4">
    <source>
        <dbReference type="ARBA" id="ARBA00022989"/>
    </source>
</evidence>
<evidence type="ECO:0000256" key="5">
    <source>
        <dbReference type="ARBA" id="ARBA00023136"/>
    </source>
</evidence>
<accession>A0A072PRU4</accession>
<dbReference type="GO" id="GO:0005886">
    <property type="term" value="C:plasma membrane"/>
    <property type="evidence" value="ECO:0007669"/>
    <property type="project" value="TreeGrafter"/>
</dbReference>
<feature type="compositionally biased region" description="Basic and acidic residues" evidence="6">
    <location>
        <begin position="1"/>
        <end position="15"/>
    </location>
</feature>
<feature type="domain" description="Major facilitator superfamily (MFS) profile" evidence="8">
    <location>
        <begin position="42"/>
        <end position="566"/>
    </location>
</feature>
<dbReference type="SUPFAM" id="SSF103473">
    <property type="entry name" value="MFS general substrate transporter"/>
    <property type="match status" value="1"/>
</dbReference>
<keyword evidence="3 7" id="KW-0812">Transmembrane</keyword>
<dbReference type="HOGENOM" id="CLU_000960_22_1_1"/>
<evidence type="ECO:0000256" key="1">
    <source>
        <dbReference type="ARBA" id="ARBA00004141"/>
    </source>
</evidence>
<feature type="transmembrane region" description="Helical" evidence="7">
    <location>
        <begin position="186"/>
        <end position="210"/>
    </location>
</feature>
<dbReference type="Proteomes" id="UP000027920">
    <property type="component" value="Unassembled WGS sequence"/>
</dbReference>
<feature type="transmembrane region" description="Helical" evidence="7">
    <location>
        <begin position="130"/>
        <end position="149"/>
    </location>
</feature>
<feature type="transmembrane region" description="Helical" evidence="7">
    <location>
        <begin position="290"/>
        <end position="308"/>
    </location>
</feature>
<dbReference type="PROSITE" id="PS50850">
    <property type="entry name" value="MFS"/>
    <property type="match status" value="1"/>
</dbReference>
<dbReference type="InterPro" id="IPR020846">
    <property type="entry name" value="MFS_dom"/>
</dbReference>
<dbReference type="OrthoDB" id="10021397at2759"/>
<protein>
    <recommendedName>
        <fullName evidence="8">Major facilitator superfamily (MFS) profile domain-containing protein</fullName>
    </recommendedName>
</protein>
<dbReference type="EMBL" id="AMGV01000001">
    <property type="protein sequence ID" value="KEF62774.1"/>
    <property type="molecule type" value="Genomic_DNA"/>
</dbReference>
<evidence type="ECO:0000313" key="10">
    <source>
        <dbReference type="Proteomes" id="UP000027920"/>
    </source>
</evidence>
<proteinExistence type="predicted"/>
<feature type="region of interest" description="Disordered" evidence="6">
    <location>
        <begin position="1"/>
        <end position="27"/>
    </location>
</feature>
<comment type="caution">
    <text evidence="9">The sequence shown here is derived from an EMBL/GenBank/DDBJ whole genome shotgun (WGS) entry which is preliminary data.</text>
</comment>
<feature type="transmembrane region" description="Helical" evidence="7">
    <location>
        <begin position="259"/>
        <end position="278"/>
    </location>
</feature>
<dbReference type="RefSeq" id="XP_013265364.1">
    <property type="nucleotide sequence ID" value="XM_013409910.1"/>
</dbReference>
<evidence type="ECO:0000259" key="8">
    <source>
        <dbReference type="PROSITE" id="PS50850"/>
    </source>
</evidence>
<keyword evidence="4 7" id="KW-1133">Transmembrane helix</keyword>
<name>A0A072PRU4_9EURO</name>
<dbReference type="PANTHER" id="PTHR23501:SF177">
    <property type="entry name" value="MAJOR FACILITATOR SUPERFAMILY (MFS) PROFILE DOMAIN-CONTAINING PROTEIN-RELATED"/>
    <property type="match status" value="1"/>
</dbReference>
<keyword evidence="2" id="KW-0813">Transport</keyword>
<dbReference type="GO" id="GO:0022857">
    <property type="term" value="F:transmembrane transporter activity"/>
    <property type="evidence" value="ECO:0007669"/>
    <property type="project" value="InterPro"/>
</dbReference>
<feature type="transmembrane region" description="Helical" evidence="7">
    <location>
        <begin position="35"/>
        <end position="55"/>
    </location>
</feature>
<dbReference type="InterPro" id="IPR011701">
    <property type="entry name" value="MFS"/>
</dbReference>
<evidence type="ECO:0000256" key="7">
    <source>
        <dbReference type="SAM" id="Phobius"/>
    </source>
</evidence>
<evidence type="ECO:0000256" key="3">
    <source>
        <dbReference type="ARBA" id="ARBA00022692"/>
    </source>
</evidence>
<feature type="transmembrane region" description="Helical" evidence="7">
    <location>
        <begin position="533"/>
        <end position="555"/>
    </location>
</feature>
<feature type="transmembrane region" description="Helical" evidence="7">
    <location>
        <begin position="216"/>
        <end position="239"/>
    </location>
</feature>
<comment type="subcellular location">
    <subcellularLocation>
        <location evidence="1">Membrane</location>
        <topology evidence="1">Multi-pass membrane protein</topology>
    </subcellularLocation>
</comment>
<dbReference type="Pfam" id="PF07690">
    <property type="entry name" value="MFS_1"/>
    <property type="match status" value="1"/>
</dbReference>
<evidence type="ECO:0000256" key="2">
    <source>
        <dbReference type="ARBA" id="ARBA00022448"/>
    </source>
</evidence>
<dbReference type="PANTHER" id="PTHR23501">
    <property type="entry name" value="MAJOR FACILITATOR SUPERFAMILY"/>
    <property type="match status" value="1"/>
</dbReference>
<dbReference type="GeneID" id="25275698"/>
<dbReference type="STRING" id="1182545.A0A072PRU4"/>
<dbReference type="VEuPathDB" id="FungiDB:A1O9_00747"/>
<keyword evidence="10" id="KW-1185">Reference proteome</keyword>
<feature type="transmembrane region" description="Helical" evidence="7">
    <location>
        <begin position="329"/>
        <end position="349"/>
    </location>
</feature>
<reference evidence="9 10" key="1">
    <citation type="submission" date="2013-03" db="EMBL/GenBank/DDBJ databases">
        <title>The Genome Sequence of Exophiala aquamarina CBS 119918.</title>
        <authorList>
            <consortium name="The Broad Institute Genomics Platform"/>
            <person name="Cuomo C."/>
            <person name="de Hoog S."/>
            <person name="Gorbushina A."/>
            <person name="Walker B."/>
            <person name="Young S.K."/>
            <person name="Zeng Q."/>
            <person name="Gargeya S."/>
            <person name="Fitzgerald M."/>
            <person name="Haas B."/>
            <person name="Abouelleil A."/>
            <person name="Allen A.W."/>
            <person name="Alvarado L."/>
            <person name="Arachchi H.M."/>
            <person name="Berlin A.M."/>
            <person name="Chapman S.B."/>
            <person name="Gainer-Dewar J."/>
            <person name="Goldberg J."/>
            <person name="Griggs A."/>
            <person name="Gujja S."/>
            <person name="Hansen M."/>
            <person name="Howarth C."/>
            <person name="Imamovic A."/>
            <person name="Ireland A."/>
            <person name="Larimer J."/>
            <person name="McCowan C."/>
            <person name="Murphy C."/>
            <person name="Pearson M."/>
            <person name="Poon T.W."/>
            <person name="Priest M."/>
            <person name="Roberts A."/>
            <person name="Saif S."/>
            <person name="Shea T."/>
            <person name="Sisk P."/>
            <person name="Sykes S."/>
            <person name="Wortman J."/>
            <person name="Nusbaum C."/>
            <person name="Birren B."/>
        </authorList>
    </citation>
    <scope>NUCLEOTIDE SEQUENCE [LARGE SCALE GENOMIC DNA]</scope>
    <source>
        <strain evidence="9 10">CBS 119918</strain>
    </source>
</reference>
<organism evidence="9 10">
    <name type="scientific">Exophiala aquamarina CBS 119918</name>
    <dbReference type="NCBI Taxonomy" id="1182545"/>
    <lineage>
        <taxon>Eukaryota</taxon>
        <taxon>Fungi</taxon>
        <taxon>Dikarya</taxon>
        <taxon>Ascomycota</taxon>
        <taxon>Pezizomycotina</taxon>
        <taxon>Eurotiomycetes</taxon>
        <taxon>Chaetothyriomycetidae</taxon>
        <taxon>Chaetothyriales</taxon>
        <taxon>Herpotrichiellaceae</taxon>
        <taxon>Exophiala</taxon>
    </lineage>
</organism>
<gene>
    <name evidence="9" type="ORF">A1O9_00747</name>
</gene>